<name>A0ABQ6HE89_9GAMM</name>
<dbReference type="Proteomes" id="UP001157134">
    <property type="component" value="Unassembled WGS sequence"/>
</dbReference>
<protein>
    <submittedName>
        <fullName evidence="1">Uncharacterized protein</fullName>
    </submittedName>
</protein>
<proteinExistence type="predicted"/>
<reference evidence="1 2" key="1">
    <citation type="submission" date="2023-03" db="EMBL/GenBank/DDBJ databases">
        <title>Thalassotalea loyana LMG 22536T draft genome sequence.</title>
        <authorList>
            <person name="Sawabe T."/>
        </authorList>
    </citation>
    <scope>NUCLEOTIDE SEQUENCE [LARGE SCALE GENOMIC DNA]</scope>
    <source>
        <strain evidence="1 2">LMG 22536</strain>
    </source>
</reference>
<dbReference type="EMBL" id="BSSV01000004">
    <property type="protein sequence ID" value="GLX85854.1"/>
    <property type="molecule type" value="Genomic_DNA"/>
</dbReference>
<sequence length="93" mass="11037">MKYNKKEKSAIETLNELTQAINNKKHVAFTAGEVKRLDKEFGIDIWGMTTPMSNVKTKFRGKEESLITIYYQHPEFGAMKTYRYFNFQIKEYK</sequence>
<keyword evidence="2" id="KW-1185">Reference proteome</keyword>
<evidence type="ECO:0000313" key="2">
    <source>
        <dbReference type="Proteomes" id="UP001157134"/>
    </source>
</evidence>
<comment type="caution">
    <text evidence="1">The sequence shown here is derived from an EMBL/GenBank/DDBJ whole genome shotgun (WGS) entry which is preliminary data.</text>
</comment>
<organism evidence="1 2">
    <name type="scientific">Thalassotalea loyana</name>
    <dbReference type="NCBI Taxonomy" id="280483"/>
    <lineage>
        <taxon>Bacteria</taxon>
        <taxon>Pseudomonadati</taxon>
        <taxon>Pseudomonadota</taxon>
        <taxon>Gammaproteobacteria</taxon>
        <taxon>Alteromonadales</taxon>
        <taxon>Colwelliaceae</taxon>
        <taxon>Thalassotalea</taxon>
    </lineage>
</organism>
<accession>A0ABQ6HE89</accession>
<gene>
    <name evidence="1" type="ORF">tloyanaT_21060</name>
</gene>
<evidence type="ECO:0000313" key="1">
    <source>
        <dbReference type="EMBL" id="GLX85854.1"/>
    </source>
</evidence>
<dbReference type="RefSeq" id="WP_284298355.1">
    <property type="nucleotide sequence ID" value="NZ_BSSV01000004.1"/>
</dbReference>